<dbReference type="Gene3D" id="2.60.120.620">
    <property type="entry name" value="q2cbj1_9rhob like domain"/>
    <property type="match status" value="1"/>
</dbReference>
<dbReference type="AlphaFoldDB" id="K0SJM0"/>
<keyword evidence="4" id="KW-0223">Dioxygenase</keyword>
<keyword evidence="6" id="KW-0408">Iron</keyword>
<evidence type="ECO:0000259" key="7">
    <source>
        <dbReference type="PROSITE" id="PS51471"/>
    </source>
</evidence>
<evidence type="ECO:0000313" key="8">
    <source>
        <dbReference type="EMBL" id="EJK66493.1"/>
    </source>
</evidence>
<keyword evidence="3" id="KW-0847">Vitamin C</keyword>
<dbReference type="eggNOG" id="ENOG502S53X">
    <property type="taxonomic scope" value="Eukaryota"/>
</dbReference>
<name>K0SJM0_THAOC</name>
<dbReference type="Proteomes" id="UP000266841">
    <property type="component" value="Unassembled WGS sequence"/>
</dbReference>
<dbReference type="PROSITE" id="PS51471">
    <property type="entry name" value="FE2OG_OXY"/>
    <property type="match status" value="1"/>
</dbReference>
<dbReference type="InterPro" id="IPR006620">
    <property type="entry name" value="Pro_4_hyd_alph"/>
</dbReference>
<evidence type="ECO:0000256" key="4">
    <source>
        <dbReference type="ARBA" id="ARBA00022964"/>
    </source>
</evidence>
<dbReference type="InterPro" id="IPR051559">
    <property type="entry name" value="HIF_prolyl_hydroxylases"/>
</dbReference>
<dbReference type="InterPro" id="IPR005123">
    <property type="entry name" value="Oxoglu/Fe-dep_dioxygenase_dom"/>
</dbReference>
<feature type="domain" description="Fe2OG dioxygenase" evidence="7">
    <location>
        <begin position="106"/>
        <end position="202"/>
    </location>
</feature>
<comment type="cofactor">
    <cofactor evidence="1">
        <name>L-ascorbate</name>
        <dbReference type="ChEBI" id="CHEBI:38290"/>
    </cofactor>
</comment>
<evidence type="ECO:0000256" key="5">
    <source>
        <dbReference type="ARBA" id="ARBA00023002"/>
    </source>
</evidence>
<accession>K0SJM0</accession>
<dbReference type="PANTHER" id="PTHR12907">
    <property type="entry name" value="EGL NINE HOMOLOG-RELATED"/>
    <property type="match status" value="1"/>
</dbReference>
<proteinExistence type="predicted"/>
<evidence type="ECO:0000256" key="1">
    <source>
        <dbReference type="ARBA" id="ARBA00001961"/>
    </source>
</evidence>
<dbReference type="GO" id="GO:0008198">
    <property type="term" value="F:ferrous iron binding"/>
    <property type="evidence" value="ECO:0007669"/>
    <property type="project" value="TreeGrafter"/>
</dbReference>
<keyword evidence="9" id="KW-1185">Reference proteome</keyword>
<sequence>MSGDNELLARLRNEQFAVVDDFLSLEFANKLLRSSQELIKSNAFKQHRFSFGGSLLEKPGVFEIDLSGPTCSKMPSGLGAWNDVVNDFAPSFVKRLAVDNALALKSGTPAIKVQLNTGGGSFPWHYDNPGPPSERSLTCIVYLNPNWTPGDGGELVLWPFLSKQIVVPPLHARAVLFRSDTVLHRVLPSKVRRLCFTMWCPGNAVNRQSDVLLSKDVLQFRSYDEAQAFFCQSPLQRVLSRAVYSEDYLESLLECVENESGHEKISLQLKRSLVQQHENNVNQIMVKLRPLIQEFRERKTRREIS</sequence>
<dbReference type="InterPro" id="IPR044862">
    <property type="entry name" value="Pro_4_hyd_alph_FE2OG_OXY"/>
</dbReference>
<comment type="caution">
    <text evidence="8">The sequence shown here is derived from an EMBL/GenBank/DDBJ whole genome shotgun (WGS) entry which is preliminary data.</text>
</comment>
<evidence type="ECO:0000256" key="2">
    <source>
        <dbReference type="ARBA" id="ARBA00022723"/>
    </source>
</evidence>
<dbReference type="EMBL" id="AGNL01014903">
    <property type="protein sequence ID" value="EJK66493.1"/>
    <property type="molecule type" value="Genomic_DNA"/>
</dbReference>
<gene>
    <name evidence="8" type="ORF">THAOC_12587</name>
</gene>
<dbReference type="Pfam" id="PF13640">
    <property type="entry name" value="2OG-FeII_Oxy_3"/>
    <property type="match status" value="1"/>
</dbReference>
<evidence type="ECO:0000313" key="9">
    <source>
        <dbReference type="Proteomes" id="UP000266841"/>
    </source>
</evidence>
<dbReference type="OMA" id="CHYDNPG"/>
<dbReference type="SUPFAM" id="SSF51197">
    <property type="entry name" value="Clavaminate synthase-like"/>
    <property type="match status" value="1"/>
</dbReference>
<organism evidence="8 9">
    <name type="scientific">Thalassiosira oceanica</name>
    <name type="common">Marine diatom</name>
    <dbReference type="NCBI Taxonomy" id="159749"/>
    <lineage>
        <taxon>Eukaryota</taxon>
        <taxon>Sar</taxon>
        <taxon>Stramenopiles</taxon>
        <taxon>Ochrophyta</taxon>
        <taxon>Bacillariophyta</taxon>
        <taxon>Coscinodiscophyceae</taxon>
        <taxon>Thalassiosirophycidae</taxon>
        <taxon>Thalassiosirales</taxon>
        <taxon>Thalassiosiraceae</taxon>
        <taxon>Thalassiosira</taxon>
    </lineage>
</organism>
<protein>
    <recommendedName>
        <fullName evidence="7">Fe2OG dioxygenase domain-containing protein</fullName>
    </recommendedName>
</protein>
<dbReference type="OrthoDB" id="5952526at2759"/>
<keyword evidence="2" id="KW-0479">Metal-binding</keyword>
<dbReference type="GO" id="GO:0071456">
    <property type="term" value="P:cellular response to hypoxia"/>
    <property type="evidence" value="ECO:0007669"/>
    <property type="project" value="TreeGrafter"/>
</dbReference>
<dbReference type="GO" id="GO:0031543">
    <property type="term" value="F:peptidyl-proline dioxygenase activity"/>
    <property type="evidence" value="ECO:0007669"/>
    <property type="project" value="TreeGrafter"/>
</dbReference>
<dbReference type="PANTHER" id="PTHR12907:SF26">
    <property type="entry name" value="HIF PROLYL HYDROXYLASE, ISOFORM C"/>
    <property type="match status" value="1"/>
</dbReference>
<keyword evidence="5" id="KW-0560">Oxidoreductase</keyword>
<reference evidence="8 9" key="1">
    <citation type="journal article" date="2012" name="Genome Biol.">
        <title>Genome and low-iron response of an oceanic diatom adapted to chronic iron limitation.</title>
        <authorList>
            <person name="Lommer M."/>
            <person name="Specht M."/>
            <person name="Roy A.S."/>
            <person name="Kraemer L."/>
            <person name="Andreson R."/>
            <person name="Gutowska M.A."/>
            <person name="Wolf J."/>
            <person name="Bergner S.V."/>
            <person name="Schilhabel M.B."/>
            <person name="Klostermeier U.C."/>
            <person name="Beiko R.G."/>
            <person name="Rosenstiel P."/>
            <person name="Hippler M."/>
            <person name="Laroche J."/>
        </authorList>
    </citation>
    <scope>NUCLEOTIDE SEQUENCE [LARGE SCALE GENOMIC DNA]</scope>
    <source>
        <strain evidence="8 9">CCMP1005</strain>
    </source>
</reference>
<evidence type="ECO:0000256" key="3">
    <source>
        <dbReference type="ARBA" id="ARBA00022896"/>
    </source>
</evidence>
<dbReference type="SMART" id="SM00702">
    <property type="entry name" value="P4Hc"/>
    <property type="match status" value="1"/>
</dbReference>
<dbReference type="GO" id="GO:0031418">
    <property type="term" value="F:L-ascorbic acid binding"/>
    <property type="evidence" value="ECO:0007669"/>
    <property type="project" value="UniProtKB-KW"/>
</dbReference>
<evidence type="ECO:0000256" key="6">
    <source>
        <dbReference type="ARBA" id="ARBA00023004"/>
    </source>
</evidence>